<name>W5VZ92_9PSEU</name>
<dbReference type="RefSeq" id="WP_025354486.1">
    <property type="nucleotide sequence ID" value="NZ_CP007155.1"/>
</dbReference>
<reference evidence="1 2" key="1">
    <citation type="journal article" date="2014" name="BMC Genomics">
        <title>Complete genome sequence of producer of the glycopeptide antibiotic Aculeximycin Kutzneria albida DSM 43870T, a representative of minor genus of Pseudonocardiaceae.</title>
        <authorList>
            <person name="Rebets Y."/>
            <person name="Tokovenko B."/>
            <person name="Lushchyk I."/>
            <person name="Ruckert C."/>
            <person name="Zaburannyi N."/>
            <person name="Bechthold A."/>
            <person name="Kalinowski J."/>
            <person name="Luzhetskyy A."/>
        </authorList>
    </citation>
    <scope>NUCLEOTIDE SEQUENCE [LARGE SCALE GENOMIC DNA]</scope>
    <source>
        <strain evidence="1">DSM 43870</strain>
    </source>
</reference>
<dbReference type="KEGG" id="kal:KALB_854"/>
<dbReference type="Proteomes" id="UP000019225">
    <property type="component" value="Chromosome"/>
</dbReference>
<dbReference type="HOGENOM" id="CLU_059878_0_0_11"/>
<organism evidence="1 2">
    <name type="scientific">Kutzneria albida DSM 43870</name>
    <dbReference type="NCBI Taxonomy" id="1449976"/>
    <lineage>
        <taxon>Bacteria</taxon>
        <taxon>Bacillati</taxon>
        <taxon>Actinomycetota</taxon>
        <taxon>Actinomycetes</taxon>
        <taxon>Pseudonocardiales</taxon>
        <taxon>Pseudonocardiaceae</taxon>
        <taxon>Kutzneria</taxon>
    </lineage>
</organism>
<dbReference type="eggNOG" id="ENOG5033I0S">
    <property type="taxonomic scope" value="Bacteria"/>
</dbReference>
<evidence type="ECO:0000313" key="1">
    <source>
        <dbReference type="EMBL" id="AHH94228.1"/>
    </source>
</evidence>
<dbReference type="AlphaFoldDB" id="W5VZ92"/>
<accession>W5VZ92</accession>
<dbReference type="OrthoDB" id="3515845at2"/>
<gene>
    <name evidence="1" type="ORF">KALB_854</name>
</gene>
<evidence type="ECO:0000313" key="2">
    <source>
        <dbReference type="Proteomes" id="UP000019225"/>
    </source>
</evidence>
<sequence>MAYTYLFSDLVTNQTLAELPLTSVRFGKKLCGTGQLSATLSLGDPRVQAADPYDLSTPARRVVYVLREDEPVWGGLVWTRRYDSATGRISLGCGDFWSYYDHRKVLPVLPEQAYHDPTRVARLDPVRFEEMDQNDIARGLLAVAARHQGGDIGVRADPDSLSGIRRSRAYFAYQNVSVGDALRKLSQIQDGPDMMFDVGPLDAGGRPSRVLRLGTPRLGQQGTAHVWEFGGNLISYTWPSDGTRMATRIFADGDGTERATLIAVAEDRDRYRDGWALLEGERGYTGVRDPAELQAHAAADQRAARLPVALPTLLVHGGLPPGVAEIGMGDDARVIVEDLFHTGGLDTRMRVVGLDVAVGDHGDDTVTLTVNPLIEDAV</sequence>
<proteinExistence type="predicted"/>
<evidence type="ECO:0008006" key="3">
    <source>
        <dbReference type="Google" id="ProtNLM"/>
    </source>
</evidence>
<dbReference type="EMBL" id="CP007155">
    <property type="protein sequence ID" value="AHH94228.1"/>
    <property type="molecule type" value="Genomic_DNA"/>
</dbReference>
<protein>
    <recommendedName>
        <fullName evidence="3">Minor tail protein</fullName>
    </recommendedName>
</protein>
<keyword evidence="2" id="KW-1185">Reference proteome</keyword>
<dbReference type="STRING" id="1449976.KALB_854"/>